<dbReference type="GO" id="GO:0016020">
    <property type="term" value="C:membrane"/>
    <property type="evidence" value="ECO:0000318"/>
    <property type="project" value="GO_Central"/>
</dbReference>
<dbReference type="STRING" id="13333.W1Q0K9"/>
<dbReference type="HOGENOM" id="CLU_022850_1_0_1"/>
<feature type="transmembrane region" description="Helical" evidence="5">
    <location>
        <begin position="517"/>
        <end position="533"/>
    </location>
</feature>
<gene>
    <name evidence="7" type="ORF">AMTR_s00021p00234100</name>
</gene>
<evidence type="ECO:0000313" key="8">
    <source>
        <dbReference type="Proteomes" id="UP000017836"/>
    </source>
</evidence>
<dbReference type="Gramene" id="ERN14094">
    <property type="protein sequence ID" value="ERN14094"/>
    <property type="gene ID" value="AMTR_s00021p00234100"/>
</dbReference>
<keyword evidence="8" id="KW-1185">Reference proteome</keyword>
<dbReference type="PANTHER" id="PTHR12953">
    <property type="entry name" value="MEMBRANE PROTEIN CH1 RELATED"/>
    <property type="match status" value="1"/>
</dbReference>
<proteinExistence type="predicted"/>
<dbReference type="EMBL" id="KI392560">
    <property type="protein sequence ID" value="ERN14094.1"/>
    <property type="molecule type" value="Genomic_DNA"/>
</dbReference>
<dbReference type="GO" id="GO:0012505">
    <property type="term" value="C:endomembrane system"/>
    <property type="evidence" value="ECO:0007669"/>
    <property type="project" value="UniProtKB-SubCell"/>
</dbReference>
<dbReference type="PANTHER" id="PTHR12953:SF0">
    <property type="entry name" value="SUN DOMAIN-CONTAINING OSSIFICATION FACTOR"/>
    <property type="match status" value="1"/>
</dbReference>
<dbReference type="Gene3D" id="2.60.120.260">
    <property type="entry name" value="Galactose-binding domain-like"/>
    <property type="match status" value="1"/>
</dbReference>
<feature type="domain" description="SUN" evidence="6">
    <location>
        <begin position="105"/>
        <end position="265"/>
    </location>
</feature>
<dbReference type="SUPFAM" id="SSF49785">
    <property type="entry name" value="Galactose-binding domain-like"/>
    <property type="match status" value="1"/>
</dbReference>
<dbReference type="Pfam" id="PF07738">
    <property type="entry name" value="Sad1_UNC"/>
    <property type="match status" value="1"/>
</dbReference>
<feature type="transmembrane region" description="Helical" evidence="5">
    <location>
        <begin position="477"/>
        <end position="496"/>
    </location>
</feature>
<accession>W1Q0K9</accession>
<sequence>MTLMMTHEYHVCLLPYLRIQDGENFHRLEVKEDFQTNGYEKLFGLVPDMQAPDQCMQSDSKGKLQLDKPEDPDFDKYKQQRIEKATNSIHFGLDEFKSKAIQKTGEAVSGQLGSIIHRLEPDGSEYNYACSFKGAKVLSYNKEAKGAGNILNGDKDKYLRNPCSAEEKIVIIELSEETLVDSFEIANFEHYSSNLKDFELLGSLIYPTETWTTLGKCVAQNVKHVQRFMLPEPKWVRYLKFNLLSHYGTEFYCTLSVVQVYGVDAIERMLEFFIPKPDEESSNQLPGSNPLEVLPIGLELGSGNNNEMTHLFDGVDPSVKEASANQGDNDDGLVLDVKNEVSKGNVPDPIKEIRQQQSGRIPGDTVIKILMQKIRLLELNLSVLEGYMEEQNRRYGKLFSDLDKDTSRVSLHLEQMRMEIKDLLLWKEVVEREVGELISWKFIISSQMEGLIKDNGLLRLEVEKATSDQKIMENKELAIFAVSSIFGCAVFLKLFLDQSLMLFGFGKPEKRSHTFRPWFLTVLYSCIIALIVLL</sequence>
<evidence type="ECO:0000259" key="6">
    <source>
        <dbReference type="PROSITE" id="PS51469"/>
    </source>
</evidence>
<evidence type="ECO:0000256" key="2">
    <source>
        <dbReference type="ARBA" id="ARBA00022692"/>
    </source>
</evidence>
<dbReference type="OMA" id="MKEPVDQ"/>
<evidence type="ECO:0000256" key="5">
    <source>
        <dbReference type="SAM" id="Phobius"/>
    </source>
</evidence>
<comment type="subcellular location">
    <subcellularLocation>
        <location evidence="1">Endomembrane system</location>
    </subcellularLocation>
</comment>
<dbReference type="AlphaFoldDB" id="W1Q0K9"/>
<keyword evidence="4 5" id="KW-0472">Membrane</keyword>
<keyword evidence="2 5" id="KW-0812">Transmembrane</keyword>
<protein>
    <recommendedName>
        <fullName evidence="6">SUN domain-containing protein</fullName>
    </recommendedName>
</protein>
<evidence type="ECO:0000256" key="3">
    <source>
        <dbReference type="ARBA" id="ARBA00022989"/>
    </source>
</evidence>
<dbReference type="PROSITE" id="PS51469">
    <property type="entry name" value="SUN"/>
    <property type="match status" value="1"/>
</dbReference>
<keyword evidence="3 5" id="KW-1133">Transmembrane helix</keyword>
<dbReference type="Proteomes" id="UP000017836">
    <property type="component" value="Unassembled WGS sequence"/>
</dbReference>
<organism evidence="7 8">
    <name type="scientific">Amborella trichopoda</name>
    <dbReference type="NCBI Taxonomy" id="13333"/>
    <lineage>
        <taxon>Eukaryota</taxon>
        <taxon>Viridiplantae</taxon>
        <taxon>Streptophyta</taxon>
        <taxon>Embryophyta</taxon>
        <taxon>Tracheophyta</taxon>
        <taxon>Spermatophyta</taxon>
        <taxon>Magnoliopsida</taxon>
        <taxon>Amborellales</taxon>
        <taxon>Amborellaceae</taxon>
        <taxon>Amborella</taxon>
    </lineage>
</organism>
<evidence type="ECO:0000256" key="1">
    <source>
        <dbReference type="ARBA" id="ARBA00004308"/>
    </source>
</evidence>
<evidence type="ECO:0000256" key="4">
    <source>
        <dbReference type="ARBA" id="ARBA00023136"/>
    </source>
</evidence>
<dbReference type="InterPro" id="IPR012919">
    <property type="entry name" value="SUN_dom"/>
</dbReference>
<dbReference type="InterPro" id="IPR008979">
    <property type="entry name" value="Galactose-bd-like_sf"/>
</dbReference>
<dbReference type="eggNOG" id="KOG1396">
    <property type="taxonomic scope" value="Eukaryota"/>
</dbReference>
<evidence type="ECO:0000313" key="7">
    <source>
        <dbReference type="EMBL" id="ERN14094.1"/>
    </source>
</evidence>
<reference evidence="8" key="1">
    <citation type="journal article" date="2013" name="Science">
        <title>The Amborella genome and the evolution of flowering plants.</title>
        <authorList>
            <consortium name="Amborella Genome Project"/>
        </authorList>
    </citation>
    <scope>NUCLEOTIDE SEQUENCE [LARGE SCALE GENOMIC DNA]</scope>
</reference>
<dbReference type="InterPro" id="IPR045120">
    <property type="entry name" value="Suco/Slp1-like"/>
</dbReference>
<name>W1Q0K9_AMBTC</name>
<dbReference type="GO" id="GO:0005737">
    <property type="term" value="C:cytoplasm"/>
    <property type="evidence" value="ECO:0000318"/>
    <property type="project" value="GO_Central"/>
</dbReference>